<gene>
    <name evidence="1" type="ORF">PISS_b0474</name>
</gene>
<organism evidence="1 2">
    <name type="scientific">Pseudoalteromonas issachenkonii</name>
    <dbReference type="NCBI Taxonomy" id="152297"/>
    <lineage>
        <taxon>Bacteria</taxon>
        <taxon>Pseudomonadati</taxon>
        <taxon>Pseudomonadota</taxon>
        <taxon>Gammaproteobacteria</taxon>
        <taxon>Alteromonadales</taxon>
        <taxon>Pseudoalteromonadaceae</taxon>
        <taxon>Pseudoalteromonas</taxon>
    </lineage>
</organism>
<sequence length="38" mass="4361">MIYSSTLNIQSMAKITNKMSQLTCLLRHYIHTSEQTSS</sequence>
<proteinExistence type="predicted"/>
<accession>A0ABN5C6P2</accession>
<reference evidence="1 2" key="1">
    <citation type="submission" date="2015-06" db="EMBL/GenBank/DDBJ databases">
        <authorList>
            <person name="Xie B.-B."/>
            <person name="Rong J.-C."/>
            <person name="Qin Q.-L."/>
            <person name="Zhang Y.-Z."/>
        </authorList>
    </citation>
    <scope>NUCLEOTIDE SEQUENCE [LARGE SCALE GENOMIC DNA]</scope>
    <source>
        <strain evidence="1 2">KMM 3549</strain>
    </source>
</reference>
<keyword evidence="2" id="KW-1185">Reference proteome</keyword>
<name>A0ABN5C6P2_9GAMM</name>
<dbReference type="EMBL" id="CP011031">
    <property type="protein sequence ID" value="ATC92608.1"/>
    <property type="molecule type" value="Genomic_DNA"/>
</dbReference>
<evidence type="ECO:0000313" key="1">
    <source>
        <dbReference type="EMBL" id="ATC92608.1"/>
    </source>
</evidence>
<protein>
    <submittedName>
        <fullName evidence="1">Uncharacterized protein</fullName>
    </submittedName>
</protein>
<evidence type="ECO:0000313" key="2">
    <source>
        <dbReference type="Proteomes" id="UP000217258"/>
    </source>
</evidence>
<dbReference type="Proteomes" id="UP000217258">
    <property type="component" value="Chromosome II"/>
</dbReference>